<feature type="signal peptide" evidence="1">
    <location>
        <begin position="1"/>
        <end position="28"/>
    </location>
</feature>
<feature type="chain" id="PRO_5043397163" evidence="1">
    <location>
        <begin position="29"/>
        <end position="138"/>
    </location>
</feature>
<sequence>MRFNKKQCRYTSLLVTLCIILSCLVSYTSTISTPFIDQAASVHSEEAIYNLSITSSGEDICTPEMLGRQELISRPEISHKIRTFSNTYKSLLYLANISDTIHIPLYQGLSEYISVACEPRSTAFIIDYIHMKDGKKKI</sequence>
<keyword evidence="3" id="KW-1185">Reference proteome</keyword>
<comment type="caution">
    <text evidence="2">The sequence shown here is derived from an EMBL/GenBank/DDBJ whole genome shotgun (WGS) entry which is preliminary data.</text>
</comment>
<protein>
    <submittedName>
        <fullName evidence="2">Uncharacterized protein</fullName>
    </submittedName>
</protein>
<gene>
    <name evidence="2" type="ORF">APZ18_11840</name>
</gene>
<proteinExistence type="predicted"/>
<name>A0AAW3JSN4_9FIRM</name>
<dbReference type="Proteomes" id="UP000050833">
    <property type="component" value="Unassembled WGS sequence"/>
</dbReference>
<evidence type="ECO:0000313" key="2">
    <source>
        <dbReference type="EMBL" id="KQC85370.1"/>
    </source>
</evidence>
<dbReference type="EMBL" id="LLKB01000005">
    <property type="protein sequence ID" value="KQC85370.1"/>
    <property type="molecule type" value="Genomic_DNA"/>
</dbReference>
<dbReference type="PROSITE" id="PS51257">
    <property type="entry name" value="PROKAR_LIPOPROTEIN"/>
    <property type="match status" value="1"/>
</dbReference>
<evidence type="ECO:0000313" key="3">
    <source>
        <dbReference type="Proteomes" id="UP000050833"/>
    </source>
</evidence>
<evidence type="ECO:0000256" key="1">
    <source>
        <dbReference type="SAM" id="SignalP"/>
    </source>
</evidence>
<reference evidence="2 3" key="1">
    <citation type="submission" date="2015-10" db="EMBL/GenBank/DDBJ databases">
        <title>Butyribacter intestini gen. nov., sp. nov., a butyric acid-producing bacterium of the family Lachnospiraceae isolated from the human faeces.</title>
        <authorList>
            <person name="Zou Y."/>
            <person name="Xue W."/>
            <person name="Luo G."/>
            <person name="Lv M."/>
        </authorList>
    </citation>
    <scope>NUCLEOTIDE SEQUENCE [LARGE SCALE GENOMIC DNA]</scope>
    <source>
        <strain evidence="2 3">TF01-11</strain>
    </source>
</reference>
<dbReference type="AlphaFoldDB" id="A0AAW3JSN4"/>
<organism evidence="2 3">
    <name type="scientific">Butyribacter intestini</name>
    <dbReference type="NCBI Taxonomy" id="1703332"/>
    <lineage>
        <taxon>Bacteria</taxon>
        <taxon>Bacillati</taxon>
        <taxon>Bacillota</taxon>
        <taxon>Clostridia</taxon>
        <taxon>Lachnospirales</taxon>
        <taxon>Lachnospiraceae</taxon>
        <taxon>Butyribacter</taxon>
    </lineage>
</organism>
<accession>A0AAW3JSN4</accession>
<dbReference type="RefSeq" id="WP_022014847.1">
    <property type="nucleotide sequence ID" value="NZ_JAQDCV010000007.1"/>
</dbReference>
<keyword evidence="1" id="KW-0732">Signal</keyword>